<keyword evidence="3 7" id="KW-0378">Hydrolase</keyword>
<evidence type="ECO:0000256" key="4">
    <source>
        <dbReference type="ARBA" id="ARBA00022842"/>
    </source>
</evidence>
<feature type="binding site" evidence="7">
    <location>
        <position position="94"/>
    </location>
    <ligand>
        <name>Mg(2+)</name>
        <dbReference type="ChEBI" id="CHEBI:18420"/>
        <label>2</label>
    </ligand>
</feature>
<dbReference type="GeneID" id="35004050"/>
<keyword evidence="11" id="KW-1185">Reference proteome</keyword>
<dbReference type="HAMAP" id="MF_01855">
    <property type="entry name" value="FBPase_class1"/>
    <property type="match status" value="1"/>
</dbReference>
<feature type="binding site" evidence="7">
    <location>
        <begin position="97"/>
        <end position="100"/>
    </location>
    <ligand>
        <name>substrate</name>
    </ligand>
</feature>
<feature type="binding site" evidence="7">
    <location>
        <position position="201"/>
    </location>
    <ligand>
        <name>substrate</name>
    </ligand>
</feature>
<dbReference type="GO" id="GO:0006002">
    <property type="term" value="P:fructose 6-phosphate metabolic process"/>
    <property type="evidence" value="ECO:0007669"/>
    <property type="project" value="TreeGrafter"/>
</dbReference>
<dbReference type="EC" id="3.1.3.11" evidence="7"/>
<comment type="catalytic activity">
    <reaction evidence="7">
        <text>beta-D-fructose 1,6-bisphosphate + H2O = beta-D-fructose 6-phosphate + phosphate</text>
        <dbReference type="Rhea" id="RHEA:11064"/>
        <dbReference type="ChEBI" id="CHEBI:15377"/>
        <dbReference type="ChEBI" id="CHEBI:32966"/>
        <dbReference type="ChEBI" id="CHEBI:43474"/>
        <dbReference type="ChEBI" id="CHEBI:57634"/>
        <dbReference type="EC" id="3.1.3.11"/>
    </reaction>
</comment>
<evidence type="ECO:0000256" key="7">
    <source>
        <dbReference type="HAMAP-Rule" id="MF_01855"/>
    </source>
</evidence>
<evidence type="ECO:0000313" key="11">
    <source>
        <dbReference type="Proteomes" id="UP000198888"/>
    </source>
</evidence>
<dbReference type="InterPro" id="IPR000146">
    <property type="entry name" value="FBPase_class-1"/>
</dbReference>
<keyword evidence="7" id="KW-0963">Cytoplasm</keyword>
<comment type="pathway">
    <text evidence="6">Carbohydrate biosynthesis.</text>
</comment>
<keyword evidence="2 7" id="KW-0479">Metal-binding</keyword>
<comment type="similarity">
    <text evidence="1 7">Belongs to the FBPase class 1 family.</text>
</comment>
<dbReference type="SUPFAM" id="SSF56655">
    <property type="entry name" value="Carbohydrate phosphatase"/>
    <property type="match status" value="1"/>
</dbReference>
<feature type="binding site" evidence="7">
    <location>
        <position position="237"/>
    </location>
    <ligand>
        <name>Mg(2+)</name>
        <dbReference type="ChEBI" id="CHEBI:18420"/>
        <label>2</label>
    </ligand>
</feature>
<evidence type="ECO:0000256" key="2">
    <source>
        <dbReference type="ARBA" id="ARBA00022723"/>
    </source>
</evidence>
<feature type="domain" description="Fructose-1-6-bisphosphatase class I N-terminal" evidence="8">
    <location>
        <begin position="21"/>
        <end position="152"/>
    </location>
</feature>
<dbReference type="InterPro" id="IPR044015">
    <property type="entry name" value="FBPase_C_dom"/>
</dbReference>
<dbReference type="PANTHER" id="PTHR11556:SF35">
    <property type="entry name" value="SEDOHEPTULOSE-1,7-BISPHOSPHATASE, CHLOROPLASTIC"/>
    <property type="match status" value="1"/>
</dbReference>
<dbReference type="RefSeq" id="WP_089671306.1">
    <property type="nucleotide sequence ID" value="NZ_CP024845.1"/>
</dbReference>
<evidence type="ECO:0000259" key="8">
    <source>
        <dbReference type="Pfam" id="PF00316"/>
    </source>
</evidence>
<dbReference type="GO" id="GO:0005737">
    <property type="term" value="C:cytoplasm"/>
    <property type="evidence" value="ECO:0007669"/>
    <property type="project" value="UniProtKB-SubCell"/>
</dbReference>
<feature type="binding site" evidence="7">
    <location>
        <position position="77"/>
    </location>
    <ligand>
        <name>Mg(2+)</name>
        <dbReference type="ChEBI" id="CHEBI:18420"/>
        <label>1</label>
    </ligand>
</feature>
<organism evidence="10 11">
    <name type="scientific">Halohasta litchfieldiae</name>
    <dbReference type="NCBI Taxonomy" id="1073996"/>
    <lineage>
        <taxon>Archaea</taxon>
        <taxon>Methanobacteriati</taxon>
        <taxon>Methanobacteriota</taxon>
        <taxon>Stenosarchaea group</taxon>
        <taxon>Halobacteria</taxon>
        <taxon>Halobacteriales</taxon>
        <taxon>Haloferacaceae</taxon>
        <taxon>Halohasta</taxon>
    </lineage>
</organism>
<evidence type="ECO:0000259" key="9">
    <source>
        <dbReference type="Pfam" id="PF18913"/>
    </source>
</evidence>
<dbReference type="Pfam" id="PF18913">
    <property type="entry name" value="FBPase_C"/>
    <property type="match status" value="1"/>
</dbReference>
<feature type="binding site" evidence="7">
    <location>
        <position position="96"/>
    </location>
    <ligand>
        <name>Mg(2+)</name>
        <dbReference type="ChEBI" id="CHEBI:18420"/>
        <label>1</label>
    </ligand>
</feature>
<dbReference type="GO" id="GO:0006000">
    <property type="term" value="P:fructose metabolic process"/>
    <property type="evidence" value="ECO:0007669"/>
    <property type="project" value="TreeGrafter"/>
</dbReference>
<keyword evidence="4 7" id="KW-0460">Magnesium</keyword>
<evidence type="ECO:0000256" key="5">
    <source>
        <dbReference type="ARBA" id="ARBA00023277"/>
    </source>
</evidence>
<protein>
    <recommendedName>
        <fullName evidence="7">Fructose-1,6-bisphosphatase class 1</fullName>
        <shortName evidence="7">FBPase class 1</shortName>
        <ecNumber evidence="7">3.1.3.11</ecNumber>
    </recommendedName>
    <alternativeName>
        <fullName evidence="7">D-fructose-1,6-bisphosphate 1-phosphohydrolase class 1</fullName>
    </alternativeName>
</protein>
<dbReference type="EMBL" id="FNYR01000005">
    <property type="protein sequence ID" value="SEI65462.1"/>
    <property type="molecule type" value="Genomic_DNA"/>
</dbReference>
<dbReference type="InterPro" id="IPR033391">
    <property type="entry name" value="FBPase_N"/>
</dbReference>
<comment type="subunit">
    <text evidence="7">Homotetramer.</text>
</comment>
<dbReference type="Gene3D" id="3.40.190.80">
    <property type="match status" value="1"/>
</dbReference>
<accession>A0A1H6SPC0</accession>
<dbReference type="PIRSF" id="PIRSF000904">
    <property type="entry name" value="FBPtase_SBPase"/>
    <property type="match status" value="1"/>
</dbReference>
<dbReference type="GO" id="GO:0042132">
    <property type="term" value="F:fructose 1,6-bisphosphate 1-phosphatase activity"/>
    <property type="evidence" value="ECO:0007669"/>
    <property type="project" value="UniProtKB-UniRule"/>
</dbReference>
<dbReference type="PANTHER" id="PTHR11556">
    <property type="entry name" value="FRUCTOSE-1,6-BISPHOSPHATASE-RELATED"/>
    <property type="match status" value="1"/>
</dbReference>
<reference evidence="10 11" key="1">
    <citation type="submission" date="2016-10" db="EMBL/GenBank/DDBJ databases">
        <authorList>
            <person name="de Groot N.N."/>
        </authorList>
    </citation>
    <scope>NUCLEOTIDE SEQUENCE [LARGE SCALE GENOMIC DNA]</scope>
    <source>
        <strain evidence="10 11">DSM 22187</strain>
    </source>
</reference>
<comment type="cofactor">
    <cofactor evidence="7">
        <name>Mg(2+)</name>
        <dbReference type="ChEBI" id="CHEBI:18420"/>
    </cofactor>
    <text evidence="7">Binds 2 magnesium ions per subunit.</text>
</comment>
<feature type="binding site" evidence="7">
    <location>
        <position position="97"/>
    </location>
    <ligand>
        <name>Mg(2+)</name>
        <dbReference type="ChEBI" id="CHEBI:18420"/>
        <label>2</label>
    </ligand>
</feature>
<dbReference type="GO" id="GO:0030388">
    <property type="term" value="P:fructose 1,6-bisphosphate metabolic process"/>
    <property type="evidence" value="ECO:0007669"/>
    <property type="project" value="TreeGrafter"/>
</dbReference>
<dbReference type="Gene3D" id="3.30.540.10">
    <property type="entry name" value="Fructose-1,6-Bisphosphatase, subunit A, domain 1"/>
    <property type="match status" value="1"/>
</dbReference>
<feature type="domain" description="Fructose-1-6-bisphosphatase class 1 C-terminal" evidence="9">
    <location>
        <begin position="167"/>
        <end position="286"/>
    </location>
</feature>
<dbReference type="KEGG" id="hae:halTADL_3284"/>
<dbReference type="STRING" id="1073996.SAMN05444271_1053"/>
<feature type="binding site" evidence="7">
    <location>
        <position position="94"/>
    </location>
    <ligand>
        <name>Mg(2+)</name>
        <dbReference type="ChEBI" id="CHEBI:18420"/>
        <label>1</label>
    </ligand>
</feature>
<dbReference type="InterPro" id="IPR023079">
    <property type="entry name" value="SBPase"/>
</dbReference>
<dbReference type="OrthoDB" id="146513at2157"/>
<evidence type="ECO:0000313" key="10">
    <source>
        <dbReference type="EMBL" id="SEI65462.1"/>
    </source>
</evidence>
<proteinExistence type="inferred from homology"/>
<evidence type="ECO:0000256" key="6">
    <source>
        <dbReference type="ARBA" id="ARBA00024331"/>
    </source>
</evidence>
<gene>
    <name evidence="7" type="primary">fbp</name>
    <name evidence="10" type="ORF">SAMN05444271_1053</name>
</gene>
<dbReference type="GO" id="GO:0005986">
    <property type="term" value="P:sucrose biosynthetic process"/>
    <property type="evidence" value="ECO:0007669"/>
    <property type="project" value="TreeGrafter"/>
</dbReference>
<evidence type="ECO:0000256" key="3">
    <source>
        <dbReference type="ARBA" id="ARBA00022801"/>
    </source>
</evidence>
<evidence type="ECO:0000256" key="1">
    <source>
        <dbReference type="ARBA" id="ARBA00010941"/>
    </source>
</evidence>
<keyword evidence="5 7" id="KW-0119">Carbohydrate metabolism</keyword>
<dbReference type="Proteomes" id="UP000198888">
    <property type="component" value="Unassembled WGS sequence"/>
</dbReference>
<dbReference type="PRINTS" id="PR01958">
    <property type="entry name" value="S17BPHPHTASE"/>
</dbReference>
<comment type="subcellular location">
    <subcellularLocation>
        <location evidence="7">Cytoplasm</location>
    </subcellularLocation>
</comment>
<dbReference type="Pfam" id="PF00316">
    <property type="entry name" value="FBPase"/>
    <property type="match status" value="1"/>
</dbReference>
<comment type="caution">
    <text evidence="7">Lacks conserved residue(s) required for the propagation of feature annotation.</text>
</comment>
<dbReference type="GO" id="GO:0000287">
    <property type="term" value="F:magnesium ion binding"/>
    <property type="evidence" value="ECO:0007669"/>
    <property type="project" value="UniProtKB-UniRule"/>
</dbReference>
<name>A0A1H6SPC0_9EURY</name>
<dbReference type="GO" id="GO:0006094">
    <property type="term" value="P:gluconeogenesis"/>
    <property type="evidence" value="ECO:0007669"/>
    <property type="project" value="UniProtKB-UniRule"/>
</dbReference>
<accession>A0A2H4Q6J1</accession>
<dbReference type="AlphaFoldDB" id="A0A1H6SPC0"/>
<sequence>MGPTTKLRQDTRTEVTRLIETLIEVIPEIKTALASERGASGKVNPSGDTQRIADEKIDEIIFDCVGSVDGFGQYLSEEREGITDLGSGLSVATDPLDGSSNIKTNTTVGTIIGVYDAPLPARGRELVASLCLVFGPVTTLAVAANDELIEYTIQDGAIVDGEPIALPEAGGIWSFSGRPTEWTPALRDYDDTLGRQYAHRYTGAMIADVWLLLAHGGLVGYPARSTKPDGVLRLQYESNPIAYAVECAGGAASTGSQPILDVEPEGRHQRVPTFFGTNSLINELETRLEAGAEA</sequence>